<evidence type="ECO:0000256" key="6">
    <source>
        <dbReference type="ARBA" id="ARBA00029432"/>
    </source>
</evidence>
<evidence type="ECO:0000256" key="2">
    <source>
        <dbReference type="ARBA" id="ARBA00014237"/>
    </source>
</evidence>
<evidence type="ECO:0000259" key="13">
    <source>
        <dbReference type="Pfam" id="PF07850"/>
    </source>
</evidence>
<accession>A0A5N5K445</accession>
<evidence type="ECO:0000256" key="9">
    <source>
        <dbReference type="ARBA" id="ARBA00032473"/>
    </source>
</evidence>
<name>A0A5N5K445_PANHP</name>
<comment type="caution">
    <text evidence="14">The sequence shown here is derived from an EMBL/GenBank/DDBJ whole genome shotgun (WGS) entry which is preliminary data.</text>
</comment>
<evidence type="ECO:0000256" key="5">
    <source>
        <dbReference type="ARBA" id="ARBA00029430"/>
    </source>
</evidence>
<dbReference type="GO" id="GO:0009897">
    <property type="term" value="C:external side of plasma membrane"/>
    <property type="evidence" value="ECO:0007669"/>
    <property type="project" value="TreeGrafter"/>
</dbReference>
<dbReference type="Pfam" id="PF07850">
    <property type="entry name" value="Renin_r"/>
    <property type="match status" value="1"/>
</dbReference>
<proteinExistence type="predicted"/>
<dbReference type="InterPro" id="IPR012493">
    <property type="entry name" value="Renin_rcpt"/>
</dbReference>
<dbReference type="GO" id="GO:0030177">
    <property type="term" value="P:positive regulation of Wnt signaling pathway"/>
    <property type="evidence" value="ECO:0007669"/>
    <property type="project" value="TreeGrafter"/>
</dbReference>
<evidence type="ECO:0000313" key="14">
    <source>
        <dbReference type="EMBL" id="KAB5526218.1"/>
    </source>
</evidence>
<dbReference type="GO" id="GO:0030665">
    <property type="term" value="C:clathrin-coated vesicle membrane"/>
    <property type="evidence" value="ECO:0007669"/>
    <property type="project" value="UniProtKB-SubCell"/>
</dbReference>
<sequence>MILLDLDWPGLAAGSLFQRPRANALIAVRGIDSLDLPSNVSSYPLENLMRHKHLAKHQAPDLFSLELAGMEELARRYGTDSPQFQDAREILIAALQKSNPGSPYNLAYKYNFEYAVVFNIVLWLMIVLALAVIVISYNLWNMDPGYDSIIYRMTNQKIRMD</sequence>
<evidence type="ECO:0000256" key="3">
    <source>
        <dbReference type="ARBA" id="ARBA00029428"/>
    </source>
</evidence>
<dbReference type="InterPro" id="IPR056780">
    <property type="entry name" value="Renin_r_C"/>
</dbReference>
<evidence type="ECO:0000256" key="12">
    <source>
        <dbReference type="SAM" id="Phobius"/>
    </source>
</evidence>
<dbReference type="AlphaFoldDB" id="A0A5N5K445"/>
<evidence type="ECO:0000256" key="8">
    <source>
        <dbReference type="ARBA" id="ARBA00031536"/>
    </source>
</evidence>
<dbReference type="PANTHER" id="PTHR13351">
    <property type="entry name" value="RENIN RECEPTOR"/>
    <property type="match status" value="1"/>
</dbReference>
<keyword evidence="12" id="KW-0812">Transmembrane</keyword>
<dbReference type="GO" id="GO:0000421">
    <property type="term" value="C:autophagosome membrane"/>
    <property type="evidence" value="ECO:0007669"/>
    <property type="project" value="UniProtKB-SubCell"/>
</dbReference>
<comment type="function">
    <text evidence="10">Multifunctional protein which functions as a renin, prorenin cellular receptor and is involved in the assembly of the lysosomal proton-transporting V-type ATPase (V-ATPase) and the acidification of the endo-lysosomal system. May mediate renin-dependent cellular responses by activating ERK1 and ERK2. By increasing the catalytic efficiency of renin in AGT/angiotensinogen conversion to angiotensin I, may also play a role in the renin-angiotensin system (RAS). Through its function in V-type ATPase (v-ATPase) assembly and acidification of the lysosome it regulates protein degradation and may control different signaling pathways important for proper brain development, synapse morphology and synaptic transmission.</text>
</comment>
<evidence type="ECO:0000256" key="7">
    <source>
        <dbReference type="ARBA" id="ARBA00030875"/>
    </source>
</evidence>
<keyword evidence="12" id="KW-1133">Transmembrane helix</keyword>
<feature type="domain" description="Renin receptor-like C-terminal transmembrane spanning segment" evidence="13">
    <location>
        <begin position="96"/>
        <end position="161"/>
    </location>
</feature>
<dbReference type="Proteomes" id="UP000327468">
    <property type="component" value="Chromosome 25"/>
</dbReference>
<comment type="subcellular location">
    <subcellularLocation>
        <location evidence="4">Cell projection</location>
        <location evidence="4">Dendritic spine membrane</location>
        <topology evidence="4">Single-pass type I membrane protein</topology>
    </subcellularLocation>
    <subcellularLocation>
        <location evidence="6">Cytoplasmic vesicle</location>
        <location evidence="6">Autophagosome membrane</location>
        <topology evidence="6">Single-pass type I membrane protein</topology>
    </subcellularLocation>
    <subcellularLocation>
        <location evidence="5">Cytoplasmic vesicle</location>
        <location evidence="5">Clathrin-coated vesicle membrane</location>
        <topology evidence="5">Single-pass type I membrane protein</topology>
    </subcellularLocation>
    <subcellularLocation>
        <location evidence="3">Cytoplasmic vesicle</location>
        <location evidence="3">Secretory vesicle</location>
        <location evidence="3">Synaptic vesicle membrane</location>
        <topology evidence="3">Single-pass type I membrane protein</topology>
    </subcellularLocation>
    <subcellularLocation>
        <location evidence="1">Lysosome membrane</location>
        <topology evidence="1">Single-pass type I membrane protein</topology>
    </subcellularLocation>
</comment>
<dbReference type="GO" id="GO:0038023">
    <property type="term" value="F:signaling receptor activity"/>
    <property type="evidence" value="ECO:0007669"/>
    <property type="project" value="InterPro"/>
</dbReference>
<reference evidence="14 15" key="1">
    <citation type="submission" date="2019-06" db="EMBL/GenBank/DDBJ databases">
        <title>A chromosome-scale genome assembly of the striped catfish, Pangasianodon hypophthalmus.</title>
        <authorList>
            <person name="Wen M."/>
            <person name="Zahm M."/>
            <person name="Roques C."/>
            <person name="Cabau C."/>
            <person name="Klopp C."/>
            <person name="Donnadieu C."/>
            <person name="Jouanno E."/>
            <person name="Avarre J.-C."/>
            <person name="Campet M."/>
            <person name="Ha T.T.T."/>
            <person name="Dugue R."/>
            <person name="Lampietro C."/>
            <person name="Louis A."/>
            <person name="Herpin A."/>
            <person name="Echchiki A."/>
            <person name="Berthelot C."/>
            <person name="Parey E."/>
            <person name="Roest-Crollius H."/>
            <person name="Braasch I."/>
            <person name="Postlethwait J."/>
            <person name="Bobe J."/>
            <person name="Montfort J."/>
            <person name="Bouchez O."/>
            <person name="Begum T."/>
            <person name="Schartl M."/>
            <person name="Guiguen Y."/>
        </authorList>
    </citation>
    <scope>NUCLEOTIDE SEQUENCE [LARGE SCALE GENOMIC DNA]</scope>
    <source>
        <strain evidence="14 15">Indonesia</strain>
        <tissue evidence="14">Blood</tissue>
    </source>
</reference>
<dbReference type="GO" id="GO:0030672">
    <property type="term" value="C:synaptic vesicle membrane"/>
    <property type="evidence" value="ECO:0007669"/>
    <property type="project" value="UniProtKB-SubCell"/>
</dbReference>
<protein>
    <recommendedName>
        <fullName evidence="2">Renin receptor</fullName>
    </recommendedName>
    <alternativeName>
        <fullName evidence="9">ATPase H(+)-transporting lysosomal accessory protein 2</fullName>
    </alternativeName>
    <alternativeName>
        <fullName evidence="8">ATPase H(+)-transporting lysosomal-interacting protein 2</fullName>
    </alternativeName>
    <alternativeName>
        <fullName evidence="7">Renin/prorenin receptor</fullName>
    </alternativeName>
</protein>
<organism evidence="14 15">
    <name type="scientific">Pangasianodon hypophthalmus</name>
    <name type="common">Striped catfish</name>
    <name type="synonym">Helicophagus hypophthalmus</name>
    <dbReference type="NCBI Taxonomy" id="310915"/>
    <lineage>
        <taxon>Eukaryota</taxon>
        <taxon>Metazoa</taxon>
        <taxon>Chordata</taxon>
        <taxon>Craniata</taxon>
        <taxon>Vertebrata</taxon>
        <taxon>Euteleostomi</taxon>
        <taxon>Actinopterygii</taxon>
        <taxon>Neopterygii</taxon>
        <taxon>Teleostei</taxon>
        <taxon>Ostariophysi</taxon>
        <taxon>Siluriformes</taxon>
        <taxon>Pangasiidae</taxon>
        <taxon>Pangasianodon</taxon>
    </lineage>
</organism>
<feature type="transmembrane region" description="Helical" evidence="12">
    <location>
        <begin position="114"/>
        <end position="137"/>
    </location>
</feature>
<gene>
    <name evidence="14" type="ORF">PHYPO_G00149160</name>
</gene>
<evidence type="ECO:0000256" key="4">
    <source>
        <dbReference type="ARBA" id="ARBA00029429"/>
    </source>
</evidence>
<dbReference type="GO" id="GO:0032591">
    <property type="term" value="C:dendritic spine membrane"/>
    <property type="evidence" value="ECO:0007669"/>
    <property type="project" value="UniProtKB-SubCell"/>
</dbReference>
<dbReference type="EMBL" id="VFJC01000026">
    <property type="protein sequence ID" value="KAB5526218.1"/>
    <property type="molecule type" value="Genomic_DNA"/>
</dbReference>
<keyword evidence="15" id="KW-1185">Reference proteome</keyword>
<dbReference type="GO" id="GO:0005765">
    <property type="term" value="C:lysosomal membrane"/>
    <property type="evidence" value="ECO:0007669"/>
    <property type="project" value="UniProtKB-SubCell"/>
</dbReference>
<dbReference type="GO" id="GO:0005789">
    <property type="term" value="C:endoplasmic reticulum membrane"/>
    <property type="evidence" value="ECO:0007669"/>
    <property type="project" value="UniProtKB-SubCell"/>
</dbReference>
<evidence type="ECO:0000256" key="1">
    <source>
        <dbReference type="ARBA" id="ARBA00004352"/>
    </source>
</evidence>
<evidence type="ECO:0000313" key="15">
    <source>
        <dbReference type="Proteomes" id="UP000327468"/>
    </source>
</evidence>
<evidence type="ECO:0000256" key="10">
    <source>
        <dbReference type="ARBA" id="ARBA00045569"/>
    </source>
</evidence>
<keyword evidence="12" id="KW-0472">Membrane</keyword>
<comment type="subunit">
    <text evidence="11">Interacts with renin. Accessory component of the multisubunit proton-transporting vacuolar (V)-ATPase protein pump. Interacts (via N-terminus) with ATP6AP1 (via N-terminus). Interacts with ATP6V0D1; ATP6V0D1 is a V-ATPase complex subunit and the interaction promotes V-ATPase complex assembly. Interacts with TMEM9; TMEM9 is a V-ATPase assembly regulator and the interaction induces the interaction with ATP6V0D1. Interacts with VMA21 (via N-terminus); VMA21 is a V-ATPase accessory component.</text>
</comment>
<dbReference type="PANTHER" id="PTHR13351:SF1">
    <property type="entry name" value="RENIN RECEPTOR"/>
    <property type="match status" value="1"/>
</dbReference>
<evidence type="ECO:0000256" key="11">
    <source>
        <dbReference type="ARBA" id="ARBA00046601"/>
    </source>
</evidence>